<dbReference type="CDD" id="cd01439">
    <property type="entry name" value="TCCD_inducible_PARP_like"/>
    <property type="match status" value="1"/>
</dbReference>
<dbReference type="AlphaFoldDB" id="M3ZI21"/>
<dbReference type="SMART" id="SM00506">
    <property type="entry name" value="A1pp"/>
    <property type="match status" value="1"/>
</dbReference>
<dbReference type="Pfam" id="PF01661">
    <property type="entry name" value="Macro"/>
    <property type="match status" value="1"/>
</dbReference>
<reference evidence="10" key="4">
    <citation type="submission" date="2025-09" db="UniProtKB">
        <authorList>
            <consortium name="Ensembl"/>
        </authorList>
    </citation>
    <scope>IDENTIFICATION</scope>
    <source>
        <strain evidence="10">JP 163 A</strain>
    </source>
</reference>
<keyword evidence="11" id="KW-1185">Reference proteome</keyword>
<dbReference type="PANTHER" id="PTHR14453">
    <property type="entry name" value="PARP/ZINC FINGER CCCH TYPE DOMAIN CONTAINING PROTEIN"/>
    <property type="match status" value="1"/>
</dbReference>
<evidence type="ECO:0000256" key="4">
    <source>
        <dbReference type="ARBA" id="ARBA00023027"/>
    </source>
</evidence>
<evidence type="ECO:0000259" key="8">
    <source>
        <dbReference type="PROSITE" id="PS51059"/>
    </source>
</evidence>
<reference evidence="11" key="2">
    <citation type="journal article" date="2013" name="Nat. Genet.">
        <title>The genome of the platyfish, Xiphophorus maculatus, provides insights into evolutionary adaptation and several complex traits.</title>
        <authorList>
            <person name="Schartl M."/>
            <person name="Walter R.B."/>
            <person name="Shen Y."/>
            <person name="Garcia T."/>
            <person name="Catchen J."/>
            <person name="Amores A."/>
            <person name="Braasch I."/>
            <person name="Chalopin D."/>
            <person name="Volff J.N."/>
            <person name="Lesch K.P."/>
            <person name="Bisazza A."/>
            <person name="Minx P."/>
            <person name="Hillier L."/>
            <person name="Wilson R.K."/>
            <person name="Fuerstenberg S."/>
            <person name="Boore J."/>
            <person name="Searle S."/>
            <person name="Postlethwait J.H."/>
            <person name="Warren W.C."/>
        </authorList>
    </citation>
    <scope>NUCLEOTIDE SEQUENCE [LARGE SCALE GENOMIC DNA]</scope>
    <source>
        <strain evidence="11">JP 163 A</strain>
    </source>
</reference>
<dbReference type="InterPro" id="IPR012317">
    <property type="entry name" value="Poly(ADP-ribose)pol_cat_dom"/>
</dbReference>
<evidence type="ECO:0000256" key="5">
    <source>
        <dbReference type="ARBA" id="ARBA00023242"/>
    </source>
</evidence>
<dbReference type="GO" id="GO:0005634">
    <property type="term" value="C:nucleus"/>
    <property type="evidence" value="ECO:0007669"/>
    <property type="project" value="UniProtKB-SubCell"/>
</dbReference>
<keyword evidence="2 7" id="KW-0328">Glycosyltransferase</keyword>
<evidence type="ECO:0000256" key="2">
    <source>
        <dbReference type="ARBA" id="ARBA00022676"/>
    </source>
</evidence>
<dbReference type="HOGENOM" id="CLU_254539_0_0_1"/>
<dbReference type="GeneTree" id="ENSGT00940000154311"/>
<keyword evidence="3 7" id="KW-0808">Transferase</keyword>
<dbReference type="InterPro" id="IPR002589">
    <property type="entry name" value="Macro_dom"/>
</dbReference>
<dbReference type="GO" id="GO:0003714">
    <property type="term" value="F:transcription corepressor activity"/>
    <property type="evidence" value="ECO:0007669"/>
    <property type="project" value="TreeGrafter"/>
</dbReference>
<comment type="similarity">
    <text evidence="6">Belongs to the ARTD/PARP family.</text>
</comment>
<dbReference type="PROSITE" id="PS51059">
    <property type="entry name" value="PARP_CATALYTIC"/>
    <property type="match status" value="1"/>
</dbReference>
<evidence type="ECO:0000313" key="11">
    <source>
        <dbReference type="Proteomes" id="UP000002852"/>
    </source>
</evidence>
<keyword evidence="5" id="KW-0539">Nucleus</keyword>
<feature type="domain" description="PARP catalytic" evidence="8">
    <location>
        <begin position="403"/>
        <end position="601"/>
    </location>
</feature>
<evidence type="ECO:0000313" key="10">
    <source>
        <dbReference type="Ensembl" id="ENSXMAP00000001863.2"/>
    </source>
</evidence>
<accession>M3ZI21</accession>
<dbReference type="GO" id="GO:1990404">
    <property type="term" value="F:NAD+-protein mono-ADP-ribosyltransferase activity"/>
    <property type="evidence" value="ECO:0007669"/>
    <property type="project" value="TreeGrafter"/>
</dbReference>
<evidence type="ECO:0000256" key="6">
    <source>
        <dbReference type="ARBA" id="ARBA00024347"/>
    </source>
</evidence>
<dbReference type="Ensembl" id="ENSXMAT00000001867.2">
    <property type="protein sequence ID" value="ENSXMAP00000001863.2"/>
    <property type="gene ID" value="ENSXMAG00000001866.2"/>
</dbReference>
<evidence type="ECO:0000256" key="1">
    <source>
        <dbReference type="ARBA" id="ARBA00004123"/>
    </source>
</evidence>
<dbReference type="InParanoid" id="M3ZI21"/>
<sequence length="601" mass="66742">MNQRGRALFGSLTSDLDDINITVGGGIKLQLVFGDITNETTDGVVNTTNFVNFYNEGVCKDILTVAGPEVEAQLKTANVSRGKAFVTLPGQFPCKAILHVCGEKDASLIETLVPSIVNYCESQGFSSVAIPAICAGAGGLDPAVVAGAILRGIKTATSSGPFYSLTSIRLVLIKINVFLAFQEEATQMFPTSGRKAPPFQVPQVQQQAPLSLIADLSIYDTIPASEKSTFLFLGLTRNDVNEAMEKLKNLYKQQCTEHTFPKEQLDSLYADDMLDLQQMVRMEGLYMKKDPSGSLIVNGMKDGVNRAIVKFNSSLHGNLRREVRGKEEDDLFARVMWCILGKNGNWDRVPKTANYNLEKKDVGGGITDAYGVLWQVDLKNLTVSAKGRKTNLKRLENLEDFIFPLEWDSMAPGEVMKRVVLESSSPEYKKVKEGFKRTATQTVMKIERAQNIHLRRAYEAQKKKIFEKNKQDGGANEKFLYHGTTEDNCDSIMKTGFNRRFCGLNATSYGEGTYFAVKASYSSHPTYSRPAADGSQLMFVARVLTGVYTLGQSGMKVPPPLDDQEPHIRYDSVVDKMDRPNMFVVFHDDQAYPDYLITFKQ</sequence>
<reference evidence="10" key="3">
    <citation type="submission" date="2025-08" db="UniProtKB">
        <authorList>
            <consortium name="Ensembl"/>
        </authorList>
    </citation>
    <scope>IDENTIFICATION</scope>
    <source>
        <strain evidence="10">JP 163 A</strain>
    </source>
</reference>
<evidence type="ECO:0000256" key="3">
    <source>
        <dbReference type="ARBA" id="ARBA00022679"/>
    </source>
</evidence>
<feature type="domain" description="Macro" evidence="9">
    <location>
        <begin position="16"/>
        <end position="189"/>
    </location>
</feature>
<dbReference type="GO" id="GO:0005737">
    <property type="term" value="C:cytoplasm"/>
    <property type="evidence" value="ECO:0007669"/>
    <property type="project" value="TreeGrafter"/>
</dbReference>
<dbReference type="EC" id="2.4.2.-" evidence="7"/>
<dbReference type="FunFam" id="3.90.228.10:FF:000008">
    <property type="entry name" value="Poly [ADP-ribose] polymerase"/>
    <property type="match status" value="1"/>
</dbReference>
<dbReference type="GO" id="GO:0070212">
    <property type="term" value="P:protein poly-ADP-ribosylation"/>
    <property type="evidence" value="ECO:0007669"/>
    <property type="project" value="TreeGrafter"/>
</dbReference>
<dbReference type="eggNOG" id="KOG2633">
    <property type="taxonomic scope" value="Eukaryota"/>
</dbReference>
<dbReference type="PANTHER" id="PTHR14453:SF107">
    <property type="entry name" value="POLY [ADP-RIBOSE] POLYMERASE"/>
    <property type="match status" value="1"/>
</dbReference>
<dbReference type="SUPFAM" id="SSF56399">
    <property type="entry name" value="ADP-ribosylation"/>
    <property type="match status" value="1"/>
</dbReference>
<dbReference type="InterPro" id="IPR052056">
    <property type="entry name" value="Mono-ARTD/PARP"/>
</dbReference>
<organism evidence="10 11">
    <name type="scientific">Xiphophorus maculatus</name>
    <name type="common">Southern platyfish</name>
    <name type="synonym">Platypoecilus maculatus</name>
    <dbReference type="NCBI Taxonomy" id="8083"/>
    <lineage>
        <taxon>Eukaryota</taxon>
        <taxon>Metazoa</taxon>
        <taxon>Chordata</taxon>
        <taxon>Craniata</taxon>
        <taxon>Vertebrata</taxon>
        <taxon>Euteleostomi</taxon>
        <taxon>Actinopterygii</taxon>
        <taxon>Neopterygii</taxon>
        <taxon>Teleostei</taxon>
        <taxon>Neoteleostei</taxon>
        <taxon>Acanthomorphata</taxon>
        <taxon>Ovalentaria</taxon>
        <taxon>Atherinomorphae</taxon>
        <taxon>Cyprinodontiformes</taxon>
        <taxon>Poeciliidae</taxon>
        <taxon>Poeciliinae</taxon>
        <taxon>Xiphophorus</taxon>
    </lineage>
</organism>
<dbReference type="Gene3D" id="3.90.228.10">
    <property type="match status" value="1"/>
</dbReference>
<protein>
    <recommendedName>
        <fullName evidence="7">Poly [ADP-ribose] polymerase</fullName>
        <shortName evidence="7">PARP</shortName>
        <ecNumber evidence="7">2.4.2.-</ecNumber>
    </recommendedName>
</protein>
<dbReference type="InterPro" id="IPR043472">
    <property type="entry name" value="Macro_dom-like"/>
</dbReference>
<evidence type="ECO:0000259" key="9">
    <source>
        <dbReference type="PROSITE" id="PS51154"/>
    </source>
</evidence>
<evidence type="ECO:0000256" key="7">
    <source>
        <dbReference type="RuleBase" id="RU362114"/>
    </source>
</evidence>
<dbReference type="OMA" id="RVMQMIN"/>
<keyword evidence="4 7" id="KW-0520">NAD</keyword>
<dbReference type="GO" id="GO:0010629">
    <property type="term" value="P:negative regulation of gene expression"/>
    <property type="evidence" value="ECO:0007669"/>
    <property type="project" value="TreeGrafter"/>
</dbReference>
<dbReference type="Pfam" id="PF00644">
    <property type="entry name" value="PARP"/>
    <property type="match status" value="1"/>
</dbReference>
<name>M3ZI21_XIPMA</name>
<dbReference type="Gene3D" id="3.40.220.10">
    <property type="entry name" value="Leucine Aminopeptidase, subunit E, domain 1"/>
    <property type="match status" value="1"/>
</dbReference>
<dbReference type="GO" id="GO:0003950">
    <property type="term" value="F:NAD+ poly-ADP-ribosyltransferase activity"/>
    <property type="evidence" value="ECO:0007669"/>
    <property type="project" value="UniProtKB-UniRule"/>
</dbReference>
<dbReference type="PROSITE" id="PS51154">
    <property type="entry name" value="MACRO"/>
    <property type="match status" value="1"/>
</dbReference>
<dbReference type="Proteomes" id="UP000002852">
    <property type="component" value="Unassembled WGS sequence"/>
</dbReference>
<reference evidence="11" key="1">
    <citation type="submission" date="2012-01" db="EMBL/GenBank/DDBJ databases">
        <authorList>
            <person name="Walter R."/>
            <person name="Schartl M."/>
            <person name="Warren W."/>
        </authorList>
    </citation>
    <scope>NUCLEOTIDE SEQUENCE [LARGE SCALE GENOMIC DNA]</scope>
    <source>
        <strain evidence="11">JP 163 A</strain>
    </source>
</reference>
<dbReference type="SUPFAM" id="SSF52949">
    <property type="entry name" value="Macro domain-like"/>
    <property type="match status" value="1"/>
</dbReference>
<comment type="subcellular location">
    <subcellularLocation>
        <location evidence="1">Nucleus</location>
    </subcellularLocation>
</comment>
<proteinExistence type="inferred from homology"/>